<dbReference type="InterPro" id="IPR004843">
    <property type="entry name" value="Calcineurin-like_PHP"/>
</dbReference>
<evidence type="ECO:0000313" key="3">
    <source>
        <dbReference type="EMBL" id="CAF1120166.1"/>
    </source>
</evidence>
<dbReference type="OrthoDB" id="550558at2759"/>
<accession>A0A814QGV7</accession>
<evidence type="ECO:0000313" key="4">
    <source>
        <dbReference type="Proteomes" id="UP000663828"/>
    </source>
</evidence>
<dbReference type="AlphaFoldDB" id="A0A814QGV7"/>
<sequence length="280" mass="32212">MSEESKPIFQTMLMSDLHLEFPNAIVPEFNVVAPNLILAGDIGRPDIPSLSAFLLAQCDKFEHIFYVAGNHCFYGGEYQDRLEQLHALNKMNPRIHFLHNQTYLLPNKVRILGTTLWSYVSELTASKVGRFVNDYYQIKLVDETESRNKCRTVVRRLTVDDTNAWHAEQHTWLLEEIRKARENQEHVIIITHHAPSRRETCTDEDAESGVADAFVNDHDEDCQDPVRLWVYGHTHLSTNLMINSTKVVSNQRGYVHENCGFRPNMKINLFDNGTVTVTDS</sequence>
<name>A0A814QGV7_ADIRI</name>
<reference evidence="3" key="1">
    <citation type="submission" date="2021-02" db="EMBL/GenBank/DDBJ databases">
        <authorList>
            <person name="Nowell W R."/>
        </authorList>
    </citation>
    <scope>NUCLEOTIDE SEQUENCE</scope>
</reference>
<proteinExistence type="predicted"/>
<protein>
    <recommendedName>
        <fullName evidence="1">Calcineurin-like phosphoesterase domain-containing protein</fullName>
    </recommendedName>
</protein>
<dbReference type="EMBL" id="CAJNOR010000439">
    <property type="protein sequence ID" value="CAF0914908.1"/>
    <property type="molecule type" value="Genomic_DNA"/>
</dbReference>
<gene>
    <name evidence="3" type="ORF">EDS130_LOCUS21006</name>
    <name evidence="2" type="ORF">XAT740_LOCUS8727</name>
</gene>
<dbReference type="EMBL" id="CAJNOJ010000105">
    <property type="protein sequence ID" value="CAF1120166.1"/>
    <property type="molecule type" value="Genomic_DNA"/>
</dbReference>
<evidence type="ECO:0000313" key="5">
    <source>
        <dbReference type="Proteomes" id="UP000663852"/>
    </source>
</evidence>
<keyword evidence="4" id="KW-1185">Reference proteome</keyword>
<dbReference type="SUPFAM" id="SSF56300">
    <property type="entry name" value="Metallo-dependent phosphatases"/>
    <property type="match status" value="1"/>
</dbReference>
<dbReference type="Proteomes" id="UP000663852">
    <property type="component" value="Unassembled WGS sequence"/>
</dbReference>
<evidence type="ECO:0000259" key="1">
    <source>
        <dbReference type="Pfam" id="PF00149"/>
    </source>
</evidence>
<feature type="domain" description="Calcineurin-like phosphoesterase" evidence="1">
    <location>
        <begin position="12"/>
        <end position="235"/>
    </location>
</feature>
<dbReference type="Gene3D" id="3.60.21.10">
    <property type="match status" value="1"/>
</dbReference>
<dbReference type="PANTHER" id="PTHR37844:SF2">
    <property type="entry name" value="SER_THR PROTEIN PHOSPHATASE SUPERFAMILY (AFU_ORTHOLOGUE AFUA_1G14840)"/>
    <property type="match status" value="1"/>
</dbReference>
<dbReference type="Proteomes" id="UP000663828">
    <property type="component" value="Unassembled WGS sequence"/>
</dbReference>
<dbReference type="PANTHER" id="PTHR37844">
    <property type="entry name" value="SER/THR PROTEIN PHOSPHATASE SUPERFAMILY (AFU_ORTHOLOGUE AFUA_1G14840)"/>
    <property type="match status" value="1"/>
</dbReference>
<dbReference type="InterPro" id="IPR029052">
    <property type="entry name" value="Metallo-depent_PP-like"/>
</dbReference>
<dbReference type="Pfam" id="PF00149">
    <property type="entry name" value="Metallophos"/>
    <property type="match status" value="1"/>
</dbReference>
<organism evidence="3 5">
    <name type="scientific">Adineta ricciae</name>
    <name type="common">Rotifer</name>
    <dbReference type="NCBI Taxonomy" id="249248"/>
    <lineage>
        <taxon>Eukaryota</taxon>
        <taxon>Metazoa</taxon>
        <taxon>Spiralia</taxon>
        <taxon>Gnathifera</taxon>
        <taxon>Rotifera</taxon>
        <taxon>Eurotatoria</taxon>
        <taxon>Bdelloidea</taxon>
        <taxon>Adinetida</taxon>
        <taxon>Adinetidae</taxon>
        <taxon>Adineta</taxon>
    </lineage>
</organism>
<evidence type="ECO:0000313" key="2">
    <source>
        <dbReference type="EMBL" id="CAF0914908.1"/>
    </source>
</evidence>
<dbReference type="GO" id="GO:0016787">
    <property type="term" value="F:hydrolase activity"/>
    <property type="evidence" value="ECO:0007669"/>
    <property type="project" value="InterPro"/>
</dbReference>
<comment type="caution">
    <text evidence="3">The sequence shown here is derived from an EMBL/GenBank/DDBJ whole genome shotgun (WGS) entry which is preliminary data.</text>
</comment>